<evidence type="ECO:0000313" key="3">
    <source>
        <dbReference type="Proteomes" id="UP000800040"/>
    </source>
</evidence>
<name>A0A6A5K939_9PLEO</name>
<accession>A0A6A5K939</accession>
<dbReference type="EMBL" id="ML975324">
    <property type="protein sequence ID" value="KAF1833139.1"/>
    <property type="molecule type" value="Genomic_DNA"/>
</dbReference>
<dbReference type="Proteomes" id="UP000800040">
    <property type="component" value="Unassembled WGS sequence"/>
</dbReference>
<organism evidence="2 3">
    <name type="scientific">Decorospora gaudefroyi</name>
    <dbReference type="NCBI Taxonomy" id="184978"/>
    <lineage>
        <taxon>Eukaryota</taxon>
        <taxon>Fungi</taxon>
        <taxon>Dikarya</taxon>
        <taxon>Ascomycota</taxon>
        <taxon>Pezizomycotina</taxon>
        <taxon>Dothideomycetes</taxon>
        <taxon>Pleosporomycetidae</taxon>
        <taxon>Pleosporales</taxon>
        <taxon>Pleosporineae</taxon>
        <taxon>Pleosporaceae</taxon>
        <taxon>Decorospora</taxon>
    </lineage>
</organism>
<protein>
    <submittedName>
        <fullName evidence="2">Uncharacterized protein</fullName>
    </submittedName>
</protein>
<reference evidence="2" key="1">
    <citation type="submission" date="2020-01" db="EMBL/GenBank/DDBJ databases">
        <authorList>
            <consortium name="DOE Joint Genome Institute"/>
            <person name="Haridas S."/>
            <person name="Albert R."/>
            <person name="Binder M."/>
            <person name="Bloem J."/>
            <person name="Labutti K."/>
            <person name="Salamov A."/>
            <person name="Andreopoulos B."/>
            <person name="Baker S.E."/>
            <person name="Barry K."/>
            <person name="Bills G."/>
            <person name="Bluhm B.H."/>
            <person name="Cannon C."/>
            <person name="Castanera R."/>
            <person name="Culley D.E."/>
            <person name="Daum C."/>
            <person name="Ezra D."/>
            <person name="Gonzalez J.B."/>
            <person name="Henrissat B."/>
            <person name="Kuo A."/>
            <person name="Liang C."/>
            <person name="Lipzen A."/>
            <person name="Lutzoni F."/>
            <person name="Magnuson J."/>
            <person name="Mondo S."/>
            <person name="Nolan M."/>
            <person name="Ohm R."/>
            <person name="Pangilinan J."/>
            <person name="Park H.-J."/>
            <person name="Ramirez L."/>
            <person name="Alfaro M."/>
            <person name="Sun H."/>
            <person name="Tritt A."/>
            <person name="Yoshinaga Y."/>
            <person name="Zwiers L.-H."/>
            <person name="Turgeon B.G."/>
            <person name="Goodwin S.B."/>
            <person name="Spatafora J.W."/>
            <person name="Crous P.W."/>
            <person name="Grigoriev I.V."/>
        </authorList>
    </citation>
    <scope>NUCLEOTIDE SEQUENCE</scope>
    <source>
        <strain evidence="2">P77</strain>
    </source>
</reference>
<dbReference type="AlphaFoldDB" id="A0A6A5K939"/>
<evidence type="ECO:0000313" key="2">
    <source>
        <dbReference type="EMBL" id="KAF1833139.1"/>
    </source>
</evidence>
<keyword evidence="3" id="KW-1185">Reference proteome</keyword>
<proteinExistence type="predicted"/>
<evidence type="ECO:0000256" key="1">
    <source>
        <dbReference type="SAM" id="MobiDB-lite"/>
    </source>
</evidence>
<gene>
    <name evidence="2" type="ORF">BDW02DRAFT_395223</name>
</gene>
<feature type="region of interest" description="Disordered" evidence="1">
    <location>
        <begin position="1"/>
        <end position="25"/>
    </location>
</feature>
<sequence>MLTKIGNPHIRQVGEHRKTTKSIVGGMHGSPNNLWGRLCDYGKIAASTTQLTLQDLIVYADHHLRKSSPGGLRRIHSRTICCTTNTLIHADPPLTFPNSRPSREVLQPPEMLVGHAATARSRVHVWVRAAILRRSGHVRYTTCLRIVSKRAHEHVSSVGFCVASVAYAG</sequence>